<keyword evidence="1" id="KW-0732">Signal</keyword>
<evidence type="ECO:0000313" key="3">
    <source>
        <dbReference type="Proteomes" id="UP000499080"/>
    </source>
</evidence>
<reference evidence="2 3" key="1">
    <citation type="journal article" date="2019" name="Sci. Rep.">
        <title>Orb-weaving spider Araneus ventricosus genome elucidates the spidroin gene catalogue.</title>
        <authorList>
            <person name="Kono N."/>
            <person name="Nakamura H."/>
            <person name="Ohtoshi R."/>
            <person name="Moran D.A.P."/>
            <person name="Shinohara A."/>
            <person name="Yoshida Y."/>
            <person name="Fujiwara M."/>
            <person name="Mori M."/>
            <person name="Tomita M."/>
            <person name="Arakawa K."/>
        </authorList>
    </citation>
    <scope>NUCLEOTIDE SEQUENCE [LARGE SCALE GENOMIC DNA]</scope>
</reference>
<organism evidence="2 3">
    <name type="scientific">Araneus ventricosus</name>
    <name type="common">Orbweaver spider</name>
    <name type="synonym">Epeira ventricosa</name>
    <dbReference type="NCBI Taxonomy" id="182803"/>
    <lineage>
        <taxon>Eukaryota</taxon>
        <taxon>Metazoa</taxon>
        <taxon>Ecdysozoa</taxon>
        <taxon>Arthropoda</taxon>
        <taxon>Chelicerata</taxon>
        <taxon>Arachnida</taxon>
        <taxon>Araneae</taxon>
        <taxon>Araneomorphae</taxon>
        <taxon>Entelegynae</taxon>
        <taxon>Araneoidea</taxon>
        <taxon>Araneidae</taxon>
        <taxon>Araneus</taxon>
    </lineage>
</organism>
<dbReference type="Proteomes" id="UP000499080">
    <property type="component" value="Unassembled WGS sequence"/>
</dbReference>
<feature type="chain" id="PRO_5021434521" evidence="1">
    <location>
        <begin position="20"/>
        <end position="30"/>
    </location>
</feature>
<sequence>MLIILLGGMLAFFPPDINAATFQVEAEVKQ</sequence>
<feature type="signal peptide" evidence="1">
    <location>
        <begin position="1"/>
        <end position="19"/>
    </location>
</feature>
<proteinExistence type="predicted"/>
<evidence type="ECO:0000313" key="2">
    <source>
        <dbReference type="EMBL" id="GBM26769.1"/>
    </source>
</evidence>
<comment type="caution">
    <text evidence="2">The sequence shown here is derived from an EMBL/GenBank/DDBJ whole genome shotgun (WGS) entry which is preliminary data.</text>
</comment>
<gene>
    <name evidence="2" type="ORF">AVEN_112121_1</name>
</gene>
<keyword evidence="3" id="KW-1185">Reference proteome</keyword>
<dbReference type="EMBL" id="BGPR01169800">
    <property type="protein sequence ID" value="GBM26769.1"/>
    <property type="molecule type" value="Genomic_DNA"/>
</dbReference>
<name>A0A4Y2EER5_ARAVE</name>
<accession>A0A4Y2EER5</accession>
<dbReference type="AlphaFoldDB" id="A0A4Y2EER5"/>
<evidence type="ECO:0000256" key="1">
    <source>
        <dbReference type="SAM" id="SignalP"/>
    </source>
</evidence>
<feature type="non-terminal residue" evidence="2">
    <location>
        <position position="30"/>
    </location>
</feature>
<protein>
    <submittedName>
        <fullName evidence="2">Uncharacterized protein</fullName>
    </submittedName>
</protein>